<evidence type="ECO:0000313" key="7">
    <source>
        <dbReference type="Proteomes" id="UP000184080"/>
    </source>
</evidence>
<reference evidence="6 7" key="1">
    <citation type="submission" date="2016-11" db="EMBL/GenBank/DDBJ databases">
        <authorList>
            <person name="Jaros S."/>
            <person name="Januszkiewicz K."/>
            <person name="Wedrychowicz H."/>
        </authorList>
    </citation>
    <scope>NUCLEOTIDE SEQUENCE [LARGE SCALE GENOMIC DNA]</scope>
    <source>
        <strain evidence="6 7">DSM 21864</strain>
    </source>
</reference>
<dbReference type="PROSITE" id="PS00552">
    <property type="entry name" value="HTH_MERR_1"/>
    <property type="match status" value="1"/>
</dbReference>
<dbReference type="PANTHER" id="PTHR30204:SF69">
    <property type="entry name" value="MERR-FAMILY TRANSCRIPTIONAL REGULATOR"/>
    <property type="match status" value="1"/>
</dbReference>
<dbReference type="Gene3D" id="3.20.80.10">
    <property type="entry name" value="Regulatory factor, effector binding domain"/>
    <property type="match status" value="1"/>
</dbReference>
<dbReference type="Gene3D" id="1.10.1660.10">
    <property type="match status" value="1"/>
</dbReference>
<keyword evidence="4" id="KW-0804">Transcription</keyword>
<proteinExistence type="predicted"/>
<dbReference type="Proteomes" id="UP000184080">
    <property type="component" value="Unassembled WGS sequence"/>
</dbReference>
<protein>
    <submittedName>
        <fullName evidence="6">DNA-binding transcriptional regulator, MerR family</fullName>
    </submittedName>
</protein>
<dbReference type="RefSeq" id="WP_073012117.1">
    <property type="nucleotide sequence ID" value="NZ_FQZO01000011.1"/>
</dbReference>
<evidence type="ECO:0000256" key="4">
    <source>
        <dbReference type="ARBA" id="ARBA00023163"/>
    </source>
</evidence>
<dbReference type="InterPro" id="IPR029442">
    <property type="entry name" value="GyrI-like"/>
</dbReference>
<evidence type="ECO:0000256" key="3">
    <source>
        <dbReference type="ARBA" id="ARBA00023125"/>
    </source>
</evidence>
<sequence length="277" mass="32674">MFRIGEFSKLTQVSIRMLRYYDDVGILKPAKINNENGYRMYSVEQTKVLSKIIFLRDIGFSTEEISHALKHWDSESLKKEFRRKEEVIKEAIRIEEQKLEKLRGAMWEIDDNKDFNYNVVIKSIPFYNVISIRKIVPNYFSEGELWHLLCEHIKKENLNIKDSNHSFAIYHDNEYKEIDVDIEVCIVTEEKGIEKDGVSFRKTEAFDLVGATMVYGPYENISGAYKSFVNWFDENNQYEISGLSMQVCHKGPWNEKNPKNYLTEIQIPIRIKSQSKK</sequence>
<dbReference type="EMBL" id="FQZO01000011">
    <property type="protein sequence ID" value="SHJ95683.1"/>
    <property type="molecule type" value="Genomic_DNA"/>
</dbReference>
<evidence type="ECO:0000256" key="2">
    <source>
        <dbReference type="ARBA" id="ARBA00023015"/>
    </source>
</evidence>
<dbReference type="InterPro" id="IPR011256">
    <property type="entry name" value="Reg_factor_effector_dom_sf"/>
</dbReference>
<dbReference type="Pfam" id="PF13411">
    <property type="entry name" value="MerR_1"/>
    <property type="match status" value="1"/>
</dbReference>
<dbReference type="CDD" id="cd01107">
    <property type="entry name" value="HTH_BmrR"/>
    <property type="match status" value="1"/>
</dbReference>
<feature type="domain" description="HTH merR-type" evidence="5">
    <location>
        <begin position="1"/>
        <end position="71"/>
    </location>
</feature>
<dbReference type="InterPro" id="IPR010499">
    <property type="entry name" value="AraC_E-bd"/>
</dbReference>
<keyword evidence="3 6" id="KW-0238">DNA-binding</keyword>
<keyword evidence="7" id="KW-1185">Reference proteome</keyword>
<name>A0A1M6NJ38_9CLOT</name>
<accession>A0A1M6NJ38</accession>
<evidence type="ECO:0000313" key="6">
    <source>
        <dbReference type="EMBL" id="SHJ95683.1"/>
    </source>
</evidence>
<organism evidence="6 7">
    <name type="scientific">Clostridium amylolyticum</name>
    <dbReference type="NCBI Taxonomy" id="1121298"/>
    <lineage>
        <taxon>Bacteria</taxon>
        <taxon>Bacillati</taxon>
        <taxon>Bacillota</taxon>
        <taxon>Clostridia</taxon>
        <taxon>Eubacteriales</taxon>
        <taxon>Clostridiaceae</taxon>
        <taxon>Clostridium</taxon>
    </lineage>
</organism>
<dbReference type="InterPro" id="IPR047057">
    <property type="entry name" value="MerR_fam"/>
</dbReference>
<dbReference type="SUPFAM" id="SSF55136">
    <property type="entry name" value="Probable bacterial effector-binding domain"/>
    <property type="match status" value="1"/>
</dbReference>
<dbReference type="STRING" id="1121298.SAMN05444401_0231"/>
<dbReference type="SMART" id="SM00422">
    <property type="entry name" value="HTH_MERR"/>
    <property type="match status" value="1"/>
</dbReference>
<dbReference type="SMART" id="SM00871">
    <property type="entry name" value="AraC_E_bind"/>
    <property type="match status" value="1"/>
</dbReference>
<dbReference type="Pfam" id="PF06445">
    <property type="entry name" value="GyrI-like"/>
    <property type="match status" value="1"/>
</dbReference>
<dbReference type="PROSITE" id="PS50937">
    <property type="entry name" value="HTH_MERR_2"/>
    <property type="match status" value="1"/>
</dbReference>
<evidence type="ECO:0000259" key="5">
    <source>
        <dbReference type="PROSITE" id="PS50937"/>
    </source>
</evidence>
<gene>
    <name evidence="6" type="ORF">SAMN05444401_0231</name>
</gene>
<dbReference type="InterPro" id="IPR009061">
    <property type="entry name" value="DNA-bd_dom_put_sf"/>
</dbReference>
<dbReference type="OrthoDB" id="9773308at2"/>
<evidence type="ECO:0000256" key="1">
    <source>
        <dbReference type="ARBA" id="ARBA00022491"/>
    </source>
</evidence>
<keyword evidence="2" id="KW-0805">Transcription regulation</keyword>
<dbReference type="GO" id="GO:0003677">
    <property type="term" value="F:DNA binding"/>
    <property type="evidence" value="ECO:0007669"/>
    <property type="project" value="UniProtKB-KW"/>
</dbReference>
<dbReference type="AlphaFoldDB" id="A0A1M6NJ38"/>
<keyword evidence="1" id="KW-0678">Repressor</keyword>
<dbReference type="PANTHER" id="PTHR30204">
    <property type="entry name" value="REDOX-CYCLING DRUG-SENSING TRANSCRIPTIONAL ACTIVATOR SOXR"/>
    <property type="match status" value="1"/>
</dbReference>
<dbReference type="SUPFAM" id="SSF46955">
    <property type="entry name" value="Putative DNA-binding domain"/>
    <property type="match status" value="1"/>
</dbReference>
<dbReference type="GO" id="GO:0003700">
    <property type="term" value="F:DNA-binding transcription factor activity"/>
    <property type="evidence" value="ECO:0007669"/>
    <property type="project" value="InterPro"/>
</dbReference>
<dbReference type="InterPro" id="IPR000551">
    <property type="entry name" value="MerR-type_HTH_dom"/>
</dbReference>